<dbReference type="PROSITE" id="PS51012">
    <property type="entry name" value="ABC_TM2"/>
    <property type="match status" value="1"/>
</dbReference>
<dbReference type="PANTHER" id="PTHR30413">
    <property type="entry name" value="INNER MEMBRANE TRANSPORT PERMEASE"/>
    <property type="match status" value="1"/>
</dbReference>
<evidence type="ECO:0000256" key="8">
    <source>
        <dbReference type="ARBA" id="ARBA00022989"/>
    </source>
</evidence>
<sequence>MLLDFRQIFYYRSFILGSVKREFQSKYLNSLLGVAWTVLQPLSMIVVYTLIFSKIMQAKIPGADEIYGYSIYLCSGVITWGLFSEITSRGQNIFIENAGLIKKLSFPRLCLPVIVVSNALINFSIIFLLFSVFLVLSGNFPGWEFLFVFPLLGLQVLFSVGLGMTLGVLNVFFRDVGQFFSVVLQFWFWLTPVVYPVEILPGRLQDYMTLNPMFGLMKSYQGVLLHGQVPDWKDLVLLTILGCFFCISGVYLFRKHSGDMVDEL</sequence>
<dbReference type="RefSeq" id="WP_224419953.1">
    <property type="nucleotide sequence ID" value="NZ_JAGXFD010000001.1"/>
</dbReference>
<feature type="domain" description="ABC transmembrane type-2" evidence="12">
    <location>
        <begin position="32"/>
        <end position="256"/>
    </location>
</feature>
<keyword evidence="6 11" id="KW-0812">Transmembrane</keyword>
<evidence type="ECO:0000256" key="6">
    <source>
        <dbReference type="ARBA" id="ARBA00022692"/>
    </source>
</evidence>
<comment type="caution">
    <text evidence="13">The sequence shown here is derived from an EMBL/GenBank/DDBJ whole genome shotgun (WGS) entry which is preliminary data.</text>
</comment>
<keyword evidence="4 11" id="KW-1003">Cell membrane</keyword>
<dbReference type="EMBL" id="JAGXFD010000001">
    <property type="protein sequence ID" value="MBZ9566133.1"/>
    <property type="molecule type" value="Genomic_DNA"/>
</dbReference>
<evidence type="ECO:0000256" key="2">
    <source>
        <dbReference type="ARBA" id="ARBA00007783"/>
    </source>
</evidence>
<evidence type="ECO:0000256" key="1">
    <source>
        <dbReference type="ARBA" id="ARBA00004651"/>
    </source>
</evidence>
<keyword evidence="8 11" id="KW-1133">Transmembrane helix</keyword>
<evidence type="ECO:0000313" key="14">
    <source>
        <dbReference type="Proteomes" id="UP001319883"/>
    </source>
</evidence>
<reference evidence="13 14" key="1">
    <citation type="submission" date="2021-05" db="EMBL/GenBank/DDBJ databases">
        <title>Petroleum and Energy Research Collection (APPE): ex situ preservation of microbial diversity associated with the oil industry and exploitation of its biotechnological potential.</title>
        <authorList>
            <person name="Paixao C.T.M."/>
            <person name="Gomes M.B."/>
            <person name="Oliveira V.M."/>
        </authorList>
    </citation>
    <scope>NUCLEOTIDE SEQUENCE [LARGE SCALE GENOMIC DNA]</scope>
    <source>
        <strain evidence="13 14">LIT2</strain>
    </source>
</reference>
<feature type="transmembrane region" description="Helical" evidence="11">
    <location>
        <begin position="179"/>
        <end position="197"/>
    </location>
</feature>
<keyword evidence="14" id="KW-1185">Reference proteome</keyword>
<accession>A0ABS7WU50</accession>
<feature type="transmembrane region" description="Helical" evidence="11">
    <location>
        <begin position="147"/>
        <end position="172"/>
    </location>
</feature>
<feature type="transmembrane region" description="Helical" evidence="11">
    <location>
        <begin position="109"/>
        <end position="135"/>
    </location>
</feature>
<keyword evidence="7" id="KW-0972">Capsule biogenesis/degradation</keyword>
<evidence type="ECO:0000256" key="11">
    <source>
        <dbReference type="RuleBase" id="RU361157"/>
    </source>
</evidence>
<keyword evidence="9" id="KW-0625">Polysaccharide transport</keyword>
<protein>
    <recommendedName>
        <fullName evidence="11">Transport permease protein</fullName>
    </recommendedName>
</protein>
<evidence type="ECO:0000256" key="7">
    <source>
        <dbReference type="ARBA" id="ARBA00022903"/>
    </source>
</evidence>
<dbReference type="PRINTS" id="PR00164">
    <property type="entry name" value="ABC2TRNSPORT"/>
</dbReference>
<proteinExistence type="inferred from homology"/>
<feature type="transmembrane region" description="Helical" evidence="11">
    <location>
        <begin position="235"/>
        <end position="253"/>
    </location>
</feature>
<dbReference type="PANTHER" id="PTHR30413:SF10">
    <property type="entry name" value="CAPSULE POLYSACCHARIDE EXPORT INNER-MEMBRANE PROTEIN CTRC"/>
    <property type="match status" value="1"/>
</dbReference>
<evidence type="ECO:0000256" key="5">
    <source>
        <dbReference type="ARBA" id="ARBA00022597"/>
    </source>
</evidence>
<evidence type="ECO:0000313" key="13">
    <source>
        <dbReference type="EMBL" id="MBZ9566133.1"/>
    </source>
</evidence>
<feature type="transmembrane region" description="Helical" evidence="11">
    <location>
        <begin position="30"/>
        <end position="51"/>
    </location>
</feature>
<keyword evidence="3 11" id="KW-0813">Transport</keyword>
<evidence type="ECO:0000256" key="3">
    <source>
        <dbReference type="ARBA" id="ARBA00022448"/>
    </source>
</evidence>
<gene>
    <name evidence="13" type="ORF">KGQ91_00275</name>
</gene>
<evidence type="ECO:0000259" key="12">
    <source>
        <dbReference type="PROSITE" id="PS51012"/>
    </source>
</evidence>
<dbReference type="InterPro" id="IPR047817">
    <property type="entry name" value="ABC2_TM_bact-type"/>
</dbReference>
<comment type="subcellular location">
    <subcellularLocation>
        <location evidence="11">Cell inner membrane</location>
        <topology evidence="11">Multi-pass membrane protein</topology>
    </subcellularLocation>
    <subcellularLocation>
        <location evidence="1">Cell membrane</location>
        <topology evidence="1">Multi-pass membrane protein</topology>
    </subcellularLocation>
</comment>
<dbReference type="Pfam" id="PF01061">
    <property type="entry name" value="ABC2_membrane"/>
    <property type="match status" value="1"/>
</dbReference>
<name>A0ABS7WU50_9GAMM</name>
<evidence type="ECO:0000256" key="4">
    <source>
        <dbReference type="ARBA" id="ARBA00022475"/>
    </source>
</evidence>
<organism evidence="13 14">
    <name type="scientific">Modicisalibacter tunisiensis</name>
    <dbReference type="NCBI Taxonomy" id="390637"/>
    <lineage>
        <taxon>Bacteria</taxon>
        <taxon>Pseudomonadati</taxon>
        <taxon>Pseudomonadota</taxon>
        <taxon>Gammaproteobacteria</taxon>
        <taxon>Oceanospirillales</taxon>
        <taxon>Halomonadaceae</taxon>
        <taxon>Modicisalibacter</taxon>
    </lineage>
</organism>
<dbReference type="InterPro" id="IPR013525">
    <property type="entry name" value="ABC2_TM"/>
</dbReference>
<evidence type="ECO:0000256" key="10">
    <source>
        <dbReference type="ARBA" id="ARBA00023136"/>
    </source>
</evidence>
<keyword evidence="5" id="KW-0762">Sugar transport</keyword>
<comment type="similarity">
    <text evidence="2 11">Belongs to the ABC-2 integral membrane protein family.</text>
</comment>
<evidence type="ECO:0000256" key="9">
    <source>
        <dbReference type="ARBA" id="ARBA00023047"/>
    </source>
</evidence>
<dbReference type="InterPro" id="IPR000412">
    <property type="entry name" value="ABC_2_transport"/>
</dbReference>
<dbReference type="Proteomes" id="UP001319883">
    <property type="component" value="Unassembled WGS sequence"/>
</dbReference>
<keyword evidence="10 11" id="KW-0472">Membrane</keyword>
<feature type="transmembrane region" description="Helical" evidence="11">
    <location>
        <begin position="66"/>
        <end position="88"/>
    </location>
</feature>